<protein>
    <recommendedName>
        <fullName evidence="3">Plasmid recombination enzyme</fullName>
    </recommendedName>
</protein>
<evidence type="ECO:0000313" key="2">
    <source>
        <dbReference type="EMBL" id="XBV85592.1"/>
    </source>
</evidence>
<dbReference type="KEGG" id="dsc:ABOD76_19525"/>
<evidence type="ECO:0008006" key="3">
    <source>
        <dbReference type="Google" id="ProtNLM"/>
    </source>
</evidence>
<dbReference type="RefSeq" id="WP_350243630.1">
    <property type="nucleotide sequence ID" value="NZ_CP158299.1"/>
</dbReference>
<evidence type="ECO:0000256" key="1">
    <source>
        <dbReference type="SAM" id="MobiDB-lite"/>
    </source>
</evidence>
<dbReference type="EMBL" id="CP158299">
    <property type="protein sequence ID" value="XBV85592.1"/>
    <property type="molecule type" value="Genomic_DNA"/>
</dbReference>
<feature type="region of interest" description="Disordered" evidence="1">
    <location>
        <begin position="457"/>
        <end position="484"/>
    </location>
</feature>
<sequence length="484" mass="53283">MPADLPPTLFDTSRATVKDGHGWGAISEDQTAGRAWRQAQQPTTPRPAPVESASKKVADQQEKLTVFGYTSAEAEERQLQYLSGHPGNPICRRLDRYDTSRRPSLLKQTQEMQLACGPVVAVTFHLPASSSQLEIEQAHANYLTTVRGAWRAFSVLQYDCEGQPHAHATVPLRAIGATCPVCDGTWHRHSWRQHDGKTGRGWRCSGCELTWRVIRKPNSWNPERRDAERWAAYQAGPPMALAHQPEKLALANGLWWLMRDQRYRATGRKSVRLKITQQGTAETPSLALLTLRVLQAWSLAALHLQTLNILVQTQAAMLLQTLDVLVQTLTALLLALSCTAAPPYPLRRPGRTLHHPRAQRGLQRPRNARAGPAKREQGARSAPPCSLTTQQPAVLTTVPPPRAHRFPGLGADPPPRRHYANSITTALLYVLGGIHPPASCPSAAAGVSYTLDSQPHRLVPERSEPPPRARPINPRAGPASLLLS</sequence>
<dbReference type="AlphaFoldDB" id="A0AAU7UBL3"/>
<name>A0AAU7UBL3_9DEIO</name>
<organism evidence="2">
    <name type="scientific">Deinococcus sonorensis KR-87</name>
    <dbReference type="NCBI Taxonomy" id="694439"/>
    <lineage>
        <taxon>Bacteria</taxon>
        <taxon>Thermotogati</taxon>
        <taxon>Deinococcota</taxon>
        <taxon>Deinococci</taxon>
        <taxon>Deinococcales</taxon>
        <taxon>Deinococcaceae</taxon>
        <taxon>Deinococcus</taxon>
    </lineage>
</organism>
<feature type="compositionally biased region" description="Basic and acidic residues" evidence="1">
    <location>
        <begin position="457"/>
        <end position="467"/>
    </location>
</feature>
<feature type="region of interest" description="Disordered" evidence="1">
    <location>
        <begin position="345"/>
        <end position="392"/>
    </location>
</feature>
<feature type="region of interest" description="Disordered" evidence="1">
    <location>
        <begin position="1"/>
        <end position="57"/>
    </location>
</feature>
<feature type="region of interest" description="Disordered" evidence="1">
    <location>
        <begin position="397"/>
        <end position="416"/>
    </location>
</feature>
<proteinExistence type="predicted"/>
<reference evidence="2" key="1">
    <citation type="submission" date="2024-06" db="EMBL/GenBank/DDBJ databases">
        <title>Draft Genome Sequence of Deinococcus sonorensis Type Strain KR-87, a Biofilm Producing Representative of the Genus Deinococcus.</title>
        <authorList>
            <person name="Boren L.S."/>
            <person name="Grosso R.A."/>
            <person name="Hugenberg-Cox A.N."/>
            <person name="Hill J.T.E."/>
            <person name="Albert C.M."/>
            <person name="Tuohy J.M."/>
        </authorList>
    </citation>
    <scope>NUCLEOTIDE SEQUENCE</scope>
    <source>
        <strain evidence="2">KR-87</strain>
    </source>
</reference>
<accession>A0AAU7UBL3</accession>
<gene>
    <name evidence="2" type="ORF">ABOD76_19525</name>
</gene>
<feature type="compositionally biased region" description="Low complexity" evidence="1">
    <location>
        <begin position="470"/>
        <end position="484"/>
    </location>
</feature>
<feature type="compositionally biased region" description="Basic residues" evidence="1">
    <location>
        <begin position="348"/>
        <end position="358"/>
    </location>
</feature>